<dbReference type="EMBL" id="CP144750">
    <property type="protein sequence ID" value="WVZ78801.1"/>
    <property type="molecule type" value="Genomic_DNA"/>
</dbReference>
<evidence type="ECO:0000259" key="1">
    <source>
        <dbReference type="Pfam" id="PF13966"/>
    </source>
</evidence>
<dbReference type="Pfam" id="PF13966">
    <property type="entry name" value="zf-RVT"/>
    <property type="match status" value="1"/>
</dbReference>
<evidence type="ECO:0000313" key="2">
    <source>
        <dbReference type="EMBL" id="WVZ78801.1"/>
    </source>
</evidence>
<dbReference type="InterPro" id="IPR026960">
    <property type="entry name" value="RVT-Znf"/>
</dbReference>
<dbReference type="PANTHER" id="PTHR33116">
    <property type="entry name" value="REVERSE TRANSCRIPTASE ZINC-BINDING DOMAIN-CONTAINING PROTEIN-RELATED-RELATED"/>
    <property type="match status" value="1"/>
</dbReference>
<keyword evidence="3" id="KW-1185">Reference proteome</keyword>
<reference evidence="2 3" key="1">
    <citation type="submission" date="2024-02" db="EMBL/GenBank/DDBJ databases">
        <title>High-quality chromosome-scale genome assembly of Pensacola bahiagrass (Paspalum notatum Flugge var. saurae).</title>
        <authorList>
            <person name="Vega J.M."/>
            <person name="Podio M."/>
            <person name="Orjuela J."/>
            <person name="Siena L.A."/>
            <person name="Pessino S.C."/>
            <person name="Combes M.C."/>
            <person name="Mariac C."/>
            <person name="Albertini E."/>
            <person name="Pupilli F."/>
            <person name="Ortiz J.P.A."/>
            <person name="Leblanc O."/>
        </authorList>
    </citation>
    <scope>NUCLEOTIDE SEQUENCE [LARGE SCALE GENOMIC DNA]</scope>
    <source>
        <strain evidence="2">R1</strain>
        <tissue evidence="2">Leaf</tissue>
    </source>
</reference>
<proteinExistence type="predicted"/>
<feature type="domain" description="Reverse transcriptase zinc-binding" evidence="1">
    <location>
        <begin position="131"/>
        <end position="213"/>
    </location>
</feature>
<protein>
    <recommendedName>
        <fullName evidence="1">Reverse transcriptase zinc-binding domain-containing protein</fullName>
    </recommendedName>
</protein>
<sequence>MHETVLNQIDKYRKHCLWRGADFSRKGQAKAAWPRVCLPKESGDLGVLNLKIQNEAMLLKNFHKFFNRLDIPSKYLTVDTALSLEDSSMMFHLPLSAQAHRQYQEFLLKLESVILTDDLDEWMYRWGTKEFSTKKAYNLLIGSRQVHVSFGWLWKSFCQPKHKVFFWLILVDCLPTRDRLQRRRMDLPSYSCVMCSQGNLESSAHLFLHCPMLGSLGLLDTASDSLFEAWTSFKSQLNQPFFMELITIMAWSIWITRNNFVFRNLQPSLNACLFTFVEVLSLSALRAKASLRPALFL</sequence>
<accession>A0AAQ3WZ17</accession>
<dbReference type="PANTHER" id="PTHR33116:SF78">
    <property type="entry name" value="OS12G0587133 PROTEIN"/>
    <property type="match status" value="1"/>
</dbReference>
<dbReference type="AlphaFoldDB" id="A0AAQ3WZ17"/>
<dbReference type="Proteomes" id="UP001341281">
    <property type="component" value="Chromosome 06"/>
</dbReference>
<organism evidence="2 3">
    <name type="scientific">Paspalum notatum var. saurae</name>
    <dbReference type="NCBI Taxonomy" id="547442"/>
    <lineage>
        <taxon>Eukaryota</taxon>
        <taxon>Viridiplantae</taxon>
        <taxon>Streptophyta</taxon>
        <taxon>Embryophyta</taxon>
        <taxon>Tracheophyta</taxon>
        <taxon>Spermatophyta</taxon>
        <taxon>Magnoliopsida</taxon>
        <taxon>Liliopsida</taxon>
        <taxon>Poales</taxon>
        <taxon>Poaceae</taxon>
        <taxon>PACMAD clade</taxon>
        <taxon>Panicoideae</taxon>
        <taxon>Andropogonodae</taxon>
        <taxon>Paspaleae</taxon>
        <taxon>Paspalinae</taxon>
        <taxon>Paspalum</taxon>
    </lineage>
</organism>
<name>A0AAQ3WZ17_PASNO</name>
<gene>
    <name evidence="2" type="ORF">U9M48_026452</name>
</gene>
<evidence type="ECO:0000313" key="3">
    <source>
        <dbReference type="Proteomes" id="UP001341281"/>
    </source>
</evidence>
<feature type="non-terminal residue" evidence="2">
    <location>
        <position position="1"/>
    </location>
</feature>